<feature type="compositionally biased region" description="Low complexity" evidence="1">
    <location>
        <begin position="1"/>
        <end position="12"/>
    </location>
</feature>
<feature type="region of interest" description="Disordered" evidence="1">
    <location>
        <begin position="1"/>
        <end position="59"/>
    </location>
</feature>
<comment type="caution">
    <text evidence="2">The sequence shown here is derived from an EMBL/GenBank/DDBJ whole genome shotgun (WGS) entry which is preliminary data.</text>
</comment>
<name>A0ABP8IIW7_9BACT</name>
<protein>
    <submittedName>
        <fullName evidence="2">Uncharacterized protein</fullName>
    </submittedName>
</protein>
<dbReference type="Proteomes" id="UP001501153">
    <property type="component" value="Unassembled WGS sequence"/>
</dbReference>
<keyword evidence="3" id="KW-1185">Reference proteome</keyword>
<dbReference type="EMBL" id="BAABGZ010000029">
    <property type="protein sequence ID" value="GAA4359672.1"/>
    <property type="molecule type" value="Genomic_DNA"/>
</dbReference>
<evidence type="ECO:0000313" key="3">
    <source>
        <dbReference type="Proteomes" id="UP001501153"/>
    </source>
</evidence>
<evidence type="ECO:0000256" key="1">
    <source>
        <dbReference type="SAM" id="MobiDB-lite"/>
    </source>
</evidence>
<proteinExistence type="predicted"/>
<organism evidence="2 3">
    <name type="scientific">Hymenobacter saemangeumensis</name>
    <dbReference type="NCBI Taxonomy" id="1084522"/>
    <lineage>
        <taxon>Bacteria</taxon>
        <taxon>Pseudomonadati</taxon>
        <taxon>Bacteroidota</taxon>
        <taxon>Cytophagia</taxon>
        <taxon>Cytophagales</taxon>
        <taxon>Hymenobacteraceae</taxon>
        <taxon>Hymenobacter</taxon>
    </lineage>
</organism>
<accession>A0ABP8IIW7</accession>
<sequence length="59" mass="6383">MTLSPLSPSSSPQRAYPTKPRKEQPGMAPIHVPAPSKLCPVFSTETQAPPRTGRAWISL</sequence>
<reference evidence="3" key="1">
    <citation type="journal article" date="2019" name="Int. J. Syst. Evol. Microbiol.">
        <title>The Global Catalogue of Microorganisms (GCM) 10K type strain sequencing project: providing services to taxonomists for standard genome sequencing and annotation.</title>
        <authorList>
            <consortium name="The Broad Institute Genomics Platform"/>
            <consortium name="The Broad Institute Genome Sequencing Center for Infectious Disease"/>
            <person name="Wu L."/>
            <person name="Ma J."/>
        </authorList>
    </citation>
    <scope>NUCLEOTIDE SEQUENCE [LARGE SCALE GENOMIC DNA]</scope>
    <source>
        <strain evidence="3">JCM 17923</strain>
    </source>
</reference>
<dbReference type="RefSeq" id="WP_345236538.1">
    <property type="nucleotide sequence ID" value="NZ_BAABGZ010000029.1"/>
</dbReference>
<evidence type="ECO:0000313" key="2">
    <source>
        <dbReference type="EMBL" id="GAA4359672.1"/>
    </source>
</evidence>
<gene>
    <name evidence="2" type="ORF">GCM10023185_26460</name>
</gene>